<organism evidence="2 3">
    <name type="scientific">Rhizobium mongolense</name>
    <dbReference type="NCBI Taxonomy" id="57676"/>
    <lineage>
        <taxon>Bacteria</taxon>
        <taxon>Pseudomonadati</taxon>
        <taxon>Pseudomonadota</taxon>
        <taxon>Alphaproteobacteria</taxon>
        <taxon>Hyphomicrobiales</taxon>
        <taxon>Rhizobiaceae</taxon>
        <taxon>Rhizobium/Agrobacterium group</taxon>
        <taxon>Rhizobium</taxon>
    </lineage>
</organism>
<sequence>MTDIADTQRASAGVTLRADWTGVLSILFVVAFIGLAIAGYGKSAPGDGNAVLSIAPKAHIMAPKYGLGIGN</sequence>
<dbReference type="Proteomes" id="UP000533641">
    <property type="component" value="Unassembled WGS sequence"/>
</dbReference>
<reference evidence="2 3" key="1">
    <citation type="submission" date="2020-08" db="EMBL/GenBank/DDBJ databases">
        <title>Genomic Encyclopedia of Type Strains, Phase IV (KMG-V): Genome sequencing to study the core and pangenomes of soil and plant-associated prokaryotes.</title>
        <authorList>
            <person name="Whitman W."/>
        </authorList>
    </citation>
    <scope>NUCLEOTIDE SEQUENCE [LARGE SCALE GENOMIC DNA]</scope>
    <source>
        <strain evidence="2 3">SEMIA 402</strain>
    </source>
</reference>
<name>A0A7W6RP41_9HYPH</name>
<keyword evidence="1" id="KW-0812">Transmembrane</keyword>
<keyword evidence="1" id="KW-0472">Membrane</keyword>
<evidence type="ECO:0000313" key="2">
    <source>
        <dbReference type="EMBL" id="MBB4275355.1"/>
    </source>
</evidence>
<gene>
    <name evidence="2" type="ORF">GGE12_003144</name>
</gene>
<feature type="transmembrane region" description="Helical" evidence="1">
    <location>
        <begin position="20"/>
        <end position="40"/>
    </location>
</feature>
<accession>A0A7W6RP41</accession>
<dbReference type="AlphaFoldDB" id="A0A7W6RP41"/>
<dbReference type="EMBL" id="JACIGM010000006">
    <property type="protein sequence ID" value="MBB4275355.1"/>
    <property type="molecule type" value="Genomic_DNA"/>
</dbReference>
<protein>
    <submittedName>
        <fullName evidence="2">Uncharacterized protein</fullName>
    </submittedName>
</protein>
<keyword evidence="1" id="KW-1133">Transmembrane helix</keyword>
<comment type="caution">
    <text evidence="2">The sequence shown here is derived from an EMBL/GenBank/DDBJ whole genome shotgun (WGS) entry which is preliminary data.</text>
</comment>
<proteinExistence type="predicted"/>
<evidence type="ECO:0000313" key="3">
    <source>
        <dbReference type="Proteomes" id="UP000533641"/>
    </source>
</evidence>
<evidence type="ECO:0000256" key="1">
    <source>
        <dbReference type="SAM" id="Phobius"/>
    </source>
</evidence>
<dbReference type="RefSeq" id="WP_183926276.1">
    <property type="nucleotide sequence ID" value="NZ_JACIGM010000006.1"/>
</dbReference>